<name>A0AA38ULV5_9AGAR</name>
<dbReference type="AlphaFoldDB" id="A0AA38ULV5"/>
<gene>
    <name evidence="2" type="ORF">F5890DRAFT_1593445</name>
</gene>
<sequence length="269" mass="30407">VDLLEVSPIHACRILDIPGFYAQTISRCINEEHRNKLPPVEEPLTPLASRLDFPSDHWVEPIEEDLQPLPHYPEHCVSVVIPSLPSLSPPAEGLVIGALRIPRCTSCAKRRIKCADDETSAARNAHLARGEKVGKRRGKKDEEVEEDDEEDCWMVHVPKGPRLGLRERYPRGAQSLEDHILIENRRIREQQEMTLRVMDQMEERQERIENELAKIARLLEAEENEAKEGSKGVKIVQGTLRYLLDLLMNGIGLGEAISNTLAPFSPRSA</sequence>
<evidence type="ECO:0000313" key="2">
    <source>
        <dbReference type="EMBL" id="KAJ3978594.1"/>
    </source>
</evidence>
<protein>
    <submittedName>
        <fullName evidence="2">Uncharacterized protein</fullName>
    </submittedName>
</protein>
<comment type="caution">
    <text evidence="2">The sequence shown here is derived from an EMBL/GenBank/DDBJ whole genome shotgun (WGS) entry which is preliminary data.</text>
</comment>
<dbReference type="EMBL" id="MU802956">
    <property type="protein sequence ID" value="KAJ3978594.1"/>
    <property type="molecule type" value="Genomic_DNA"/>
</dbReference>
<organism evidence="2 3">
    <name type="scientific">Lentinula detonsa</name>
    <dbReference type="NCBI Taxonomy" id="2804962"/>
    <lineage>
        <taxon>Eukaryota</taxon>
        <taxon>Fungi</taxon>
        <taxon>Dikarya</taxon>
        <taxon>Basidiomycota</taxon>
        <taxon>Agaricomycotina</taxon>
        <taxon>Agaricomycetes</taxon>
        <taxon>Agaricomycetidae</taxon>
        <taxon>Agaricales</taxon>
        <taxon>Marasmiineae</taxon>
        <taxon>Omphalotaceae</taxon>
        <taxon>Lentinula</taxon>
    </lineage>
</organism>
<accession>A0AA38ULV5</accession>
<proteinExistence type="predicted"/>
<dbReference type="Proteomes" id="UP001163850">
    <property type="component" value="Unassembled WGS sequence"/>
</dbReference>
<feature type="non-terminal residue" evidence="2">
    <location>
        <position position="1"/>
    </location>
</feature>
<evidence type="ECO:0000313" key="3">
    <source>
        <dbReference type="Proteomes" id="UP001163850"/>
    </source>
</evidence>
<evidence type="ECO:0000256" key="1">
    <source>
        <dbReference type="SAM" id="Coils"/>
    </source>
</evidence>
<feature type="coiled-coil region" evidence="1">
    <location>
        <begin position="191"/>
        <end position="225"/>
    </location>
</feature>
<reference evidence="2" key="1">
    <citation type="submission" date="2022-08" db="EMBL/GenBank/DDBJ databases">
        <authorList>
            <consortium name="DOE Joint Genome Institute"/>
            <person name="Min B."/>
            <person name="Riley R."/>
            <person name="Sierra-Patev S."/>
            <person name="Naranjo-Ortiz M."/>
            <person name="Looney B."/>
            <person name="Konkel Z."/>
            <person name="Slot J.C."/>
            <person name="Sakamoto Y."/>
            <person name="Steenwyk J.L."/>
            <person name="Rokas A."/>
            <person name="Carro J."/>
            <person name="Camarero S."/>
            <person name="Ferreira P."/>
            <person name="Molpeceres G."/>
            <person name="Ruiz-Duenas F.J."/>
            <person name="Serrano A."/>
            <person name="Henrissat B."/>
            <person name="Drula E."/>
            <person name="Hughes K.W."/>
            <person name="Mata J.L."/>
            <person name="Ishikawa N.K."/>
            <person name="Vargas-Isla R."/>
            <person name="Ushijima S."/>
            <person name="Smith C.A."/>
            <person name="Ahrendt S."/>
            <person name="Andreopoulos W."/>
            <person name="He G."/>
            <person name="Labutti K."/>
            <person name="Lipzen A."/>
            <person name="Ng V."/>
            <person name="Sandor L."/>
            <person name="Barry K."/>
            <person name="Martinez A.T."/>
            <person name="Xiao Y."/>
            <person name="Gibbons J.G."/>
            <person name="Terashima K."/>
            <person name="Hibbett D.S."/>
            <person name="Grigoriev I.V."/>
        </authorList>
    </citation>
    <scope>NUCLEOTIDE SEQUENCE</scope>
    <source>
        <strain evidence="2">TFB7829</strain>
    </source>
</reference>
<keyword evidence="1" id="KW-0175">Coiled coil</keyword>